<dbReference type="InterPro" id="IPR011010">
    <property type="entry name" value="DNA_brk_join_enz"/>
</dbReference>
<comment type="similarity">
    <text evidence="1">Belongs to the 'phage' integrase family.</text>
</comment>
<dbReference type="GO" id="GO:0015074">
    <property type="term" value="P:DNA integration"/>
    <property type="evidence" value="ECO:0007669"/>
    <property type="project" value="UniProtKB-KW"/>
</dbReference>
<dbReference type="CDD" id="cd01189">
    <property type="entry name" value="INT_ICEBs1_C_like"/>
    <property type="match status" value="1"/>
</dbReference>
<dbReference type="InterPro" id="IPR002104">
    <property type="entry name" value="Integrase_catalytic"/>
</dbReference>
<dbReference type="Proteomes" id="UP000676478">
    <property type="component" value="Unassembled WGS sequence"/>
</dbReference>
<accession>A0AA41ER60</accession>
<dbReference type="InterPro" id="IPR028259">
    <property type="entry name" value="AP2-like_int_N"/>
</dbReference>
<evidence type="ECO:0000313" key="7">
    <source>
        <dbReference type="Proteomes" id="UP000676478"/>
    </source>
</evidence>
<dbReference type="GO" id="GO:0006310">
    <property type="term" value="P:DNA recombination"/>
    <property type="evidence" value="ECO:0007669"/>
    <property type="project" value="UniProtKB-KW"/>
</dbReference>
<dbReference type="PANTHER" id="PTHR30629:SF2">
    <property type="entry name" value="PROPHAGE INTEGRASE INTS-RELATED"/>
    <property type="match status" value="1"/>
</dbReference>
<evidence type="ECO:0000259" key="5">
    <source>
        <dbReference type="PROSITE" id="PS51898"/>
    </source>
</evidence>
<keyword evidence="2" id="KW-0229">DNA integration</keyword>
<proteinExistence type="inferred from homology"/>
<comment type="caution">
    <text evidence="6">The sequence shown here is derived from an EMBL/GenBank/DDBJ whole genome shotgun (WGS) entry which is preliminary data.</text>
</comment>
<dbReference type="GO" id="GO:0003677">
    <property type="term" value="F:DNA binding"/>
    <property type="evidence" value="ECO:0007669"/>
    <property type="project" value="UniProtKB-KW"/>
</dbReference>
<dbReference type="InterPro" id="IPR013762">
    <property type="entry name" value="Integrase-like_cat_sf"/>
</dbReference>
<gene>
    <name evidence="6" type="ORF">JK167_11070</name>
</gene>
<dbReference type="AlphaFoldDB" id="A0AA41ER60"/>
<dbReference type="Gene3D" id="1.10.150.130">
    <property type="match status" value="1"/>
</dbReference>
<evidence type="ECO:0000256" key="4">
    <source>
        <dbReference type="ARBA" id="ARBA00023172"/>
    </source>
</evidence>
<dbReference type="SUPFAM" id="SSF56349">
    <property type="entry name" value="DNA breaking-rejoining enzymes"/>
    <property type="match status" value="1"/>
</dbReference>
<keyword evidence="3" id="KW-0238">DNA-binding</keyword>
<evidence type="ECO:0000256" key="2">
    <source>
        <dbReference type="ARBA" id="ARBA00022908"/>
    </source>
</evidence>
<dbReference type="Gene3D" id="1.10.443.10">
    <property type="entry name" value="Intergrase catalytic core"/>
    <property type="match status" value="1"/>
</dbReference>
<evidence type="ECO:0000313" key="6">
    <source>
        <dbReference type="EMBL" id="MBS1011373.1"/>
    </source>
</evidence>
<evidence type="ECO:0000256" key="3">
    <source>
        <dbReference type="ARBA" id="ARBA00023125"/>
    </source>
</evidence>
<dbReference type="InterPro" id="IPR050808">
    <property type="entry name" value="Phage_Integrase"/>
</dbReference>
<dbReference type="Pfam" id="PF14657">
    <property type="entry name" value="Arm-DNA-bind_4"/>
    <property type="match status" value="1"/>
</dbReference>
<dbReference type="Pfam" id="PF14659">
    <property type="entry name" value="Phage_int_SAM_3"/>
    <property type="match status" value="1"/>
</dbReference>
<dbReference type="PROSITE" id="PS51898">
    <property type="entry name" value="TYR_RECOMBINASE"/>
    <property type="match status" value="1"/>
</dbReference>
<dbReference type="RefSeq" id="WP_211756688.1">
    <property type="nucleotide sequence ID" value="NZ_JAERKF010000015.1"/>
</dbReference>
<dbReference type="InterPro" id="IPR010998">
    <property type="entry name" value="Integrase_recombinase_N"/>
</dbReference>
<dbReference type="Pfam" id="PF00589">
    <property type="entry name" value="Phage_integrase"/>
    <property type="match status" value="1"/>
</dbReference>
<keyword evidence="4" id="KW-0233">DNA recombination</keyword>
<dbReference type="EMBL" id="JAERKF010000015">
    <property type="protein sequence ID" value="MBS1011373.1"/>
    <property type="molecule type" value="Genomic_DNA"/>
</dbReference>
<dbReference type="InterPro" id="IPR004107">
    <property type="entry name" value="Integrase_SAM-like_N"/>
</dbReference>
<reference evidence="6" key="1">
    <citation type="submission" date="2020-12" db="EMBL/GenBank/DDBJ databases">
        <authorList>
            <person name="Mcmullen J.G."/>
        </authorList>
    </citation>
    <scope>NUCLEOTIDE SEQUENCE</scope>
    <source>
        <strain evidence="6">Dm-2019-70</strain>
    </source>
</reference>
<protein>
    <submittedName>
        <fullName evidence="6">Site-specific integrase</fullName>
    </submittedName>
</protein>
<feature type="domain" description="Tyr recombinase" evidence="5">
    <location>
        <begin position="174"/>
        <end position="377"/>
    </location>
</feature>
<evidence type="ECO:0000256" key="1">
    <source>
        <dbReference type="ARBA" id="ARBA00008857"/>
    </source>
</evidence>
<name>A0AA41ER60_LEVBR</name>
<organism evidence="6 7">
    <name type="scientific">Levilactobacillus brevis</name>
    <name type="common">Lactobacillus brevis</name>
    <dbReference type="NCBI Taxonomy" id="1580"/>
    <lineage>
        <taxon>Bacteria</taxon>
        <taxon>Bacillati</taxon>
        <taxon>Bacillota</taxon>
        <taxon>Bacilli</taxon>
        <taxon>Lactobacillales</taxon>
        <taxon>Lactobacillaceae</taxon>
        <taxon>Levilactobacillus</taxon>
    </lineage>
</organism>
<sequence>MATIKKYQDKDGNTRYQFQIYLGTDPLTGKKKTTRRRGFKTKKEAQIVLSRLELDVYNHGLPTKNDNSIFSDIYQLWFTQYQHTVKESTWATTKRMFRLHILPVFGEYRIAQITIKDCQKAINQWFNEGLAKYHTLMNYVAKVLDYAINIDLISENPAKRVIVPVNKNDRSRKNLENYFDKSELQHFFECLNDDDNTPQASVFFRLAAFSGMRKSEMLCLEWSDIDFVHHTIRINKTQSRGDMARLLVQTPKTARSNRTVFIDPKTVQILQRWQLEQKKYLIRFGFNVNHSNNYVFANENNEMFQPSKPRKWLEHTLTKYDLKHVTVHAFRHTYATLAFEAGASVKSVQDQLGHSSYRTTLDIYTAVTAKQKNEATEKLANYLNF</sequence>
<dbReference type="PANTHER" id="PTHR30629">
    <property type="entry name" value="PROPHAGE INTEGRASE"/>
    <property type="match status" value="1"/>
</dbReference>
<reference evidence="6" key="2">
    <citation type="submission" date="2022-09" db="EMBL/GenBank/DDBJ databases">
        <title>Genome-inferred correspondence between phylogeny and metabolic traits in the wild Drosophila gut microbiome.</title>
        <authorList>
            <person name="Bueno E."/>
            <person name="Blow F."/>
            <person name="Douglas A.E."/>
        </authorList>
    </citation>
    <scope>NUCLEOTIDE SEQUENCE</scope>
    <source>
        <strain evidence="6">Dm-2019-70</strain>
    </source>
</reference>